<dbReference type="InterPro" id="IPR002525">
    <property type="entry name" value="Transp_IS110-like_N"/>
</dbReference>
<dbReference type="OrthoDB" id="964423at2"/>
<dbReference type="GO" id="GO:0004803">
    <property type="term" value="F:transposase activity"/>
    <property type="evidence" value="ECO:0007669"/>
    <property type="project" value="InterPro"/>
</dbReference>
<reference evidence="4 5" key="1">
    <citation type="submission" date="2019-03" db="EMBL/GenBank/DDBJ databases">
        <authorList>
            <person name="Kim H."/>
            <person name="Yu S.-M."/>
        </authorList>
    </citation>
    <scope>NUCLEOTIDE SEQUENCE [LARGE SCALE GENOMIC DNA]</scope>
    <source>
        <strain evidence="4 5">NBC122</strain>
    </source>
</reference>
<name>A0A4P6ZGG1_9FLAO</name>
<evidence type="ECO:0000259" key="3">
    <source>
        <dbReference type="Pfam" id="PF02371"/>
    </source>
</evidence>
<dbReference type="GO" id="GO:0003677">
    <property type="term" value="F:DNA binding"/>
    <property type="evidence" value="ECO:0007669"/>
    <property type="project" value="InterPro"/>
</dbReference>
<dbReference type="GO" id="GO:0006313">
    <property type="term" value="P:DNA transposition"/>
    <property type="evidence" value="ECO:0007669"/>
    <property type="project" value="InterPro"/>
</dbReference>
<proteinExistence type="predicted"/>
<dbReference type="AlphaFoldDB" id="A0A4P6ZGG1"/>
<dbReference type="PANTHER" id="PTHR33055">
    <property type="entry name" value="TRANSPOSASE FOR INSERTION SEQUENCE ELEMENT IS1111A"/>
    <property type="match status" value="1"/>
</dbReference>
<dbReference type="NCBIfam" id="NF033542">
    <property type="entry name" value="transpos_IS110"/>
    <property type="match status" value="1"/>
</dbReference>
<dbReference type="Pfam" id="PF01548">
    <property type="entry name" value="DEDD_Tnp_IS110"/>
    <property type="match status" value="1"/>
</dbReference>
<dbReference type="InterPro" id="IPR047650">
    <property type="entry name" value="Transpos_IS110"/>
</dbReference>
<accession>A0A4P6ZGG1</accession>
<keyword evidence="5" id="KW-1185">Reference proteome</keyword>
<evidence type="ECO:0000259" key="2">
    <source>
        <dbReference type="Pfam" id="PF01548"/>
    </source>
</evidence>
<keyword evidence="1" id="KW-0175">Coiled coil</keyword>
<dbReference type="PANTHER" id="PTHR33055:SF3">
    <property type="entry name" value="PUTATIVE TRANSPOSASE FOR IS117-RELATED"/>
    <property type="match status" value="1"/>
</dbReference>
<evidence type="ECO:0000256" key="1">
    <source>
        <dbReference type="SAM" id="Coils"/>
    </source>
</evidence>
<dbReference type="InterPro" id="IPR003346">
    <property type="entry name" value="Transposase_20"/>
</dbReference>
<sequence length="348" mass="39674">MLKYSVGLDISSKKIDCCFSSIDMGQKVTVQSTVTVCNNPTGFNLLADWIAKNHRQKDIALVICMEATGVYYESCALFLFEKGCKVSVILPNKAKKYLQALGLKSKNDSIDAKGLAQMGAEQNLKLWEPMGKYFYELRQFTRQYQNIQKQITVYRNQLHSLKNSMYINKAIVKQLEQVIKLFTKQLKELEEQIKNHLESNPEVMQKTENICKIKGVGILSLATVLAETNGFSLFESSRQLVSFAGYDVVENQSGKRVGKTKISKKGNSRIRRILFMPAFTVVRCKEAPFLNLYTRTFSNHGIKMKSYVAVQKKLLVIIYSLYKNNQPYDPKRQNIQEKEQVLASLLAS</sequence>
<feature type="coiled-coil region" evidence="1">
    <location>
        <begin position="137"/>
        <end position="206"/>
    </location>
</feature>
<feature type="domain" description="Transposase IS110-like N-terminal" evidence="2">
    <location>
        <begin position="6"/>
        <end position="161"/>
    </location>
</feature>
<dbReference type="RefSeq" id="WP_133440146.1">
    <property type="nucleotide sequence ID" value="NZ_CP037954.1"/>
</dbReference>
<gene>
    <name evidence="4" type="ORF">NBC122_01935</name>
</gene>
<organism evidence="4 5">
    <name type="scientific">Chryseobacterium salivictor</name>
    <dbReference type="NCBI Taxonomy" id="2547600"/>
    <lineage>
        <taxon>Bacteria</taxon>
        <taxon>Pseudomonadati</taxon>
        <taxon>Bacteroidota</taxon>
        <taxon>Flavobacteriia</taxon>
        <taxon>Flavobacteriales</taxon>
        <taxon>Weeksellaceae</taxon>
        <taxon>Chryseobacterium group</taxon>
        <taxon>Chryseobacterium</taxon>
    </lineage>
</organism>
<dbReference type="EMBL" id="CP037954">
    <property type="protein sequence ID" value="QBO58743.1"/>
    <property type="molecule type" value="Genomic_DNA"/>
</dbReference>
<dbReference type="KEGG" id="csal:NBC122_01935"/>
<dbReference type="Proteomes" id="UP000294419">
    <property type="component" value="Chromosome"/>
</dbReference>
<dbReference type="Pfam" id="PF02371">
    <property type="entry name" value="Transposase_20"/>
    <property type="match status" value="1"/>
</dbReference>
<protein>
    <submittedName>
        <fullName evidence="4">Uncharacterized protein</fullName>
    </submittedName>
</protein>
<evidence type="ECO:0000313" key="5">
    <source>
        <dbReference type="Proteomes" id="UP000294419"/>
    </source>
</evidence>
<evidence type="ECO:0000313" key="4">
    <source>
        <dbReference type="EMBL" id="QBO58743.1"/>
    </source>
</evidence>
<feature type="domain" description="Transposase IS116/IS110/IS902 C-terminal" evidence="3">
    <location>
        <begin position="208"/>
        <end position="293"/>
    </location>
</feature>